<sequence>MKKVRLKENEVSLPIDTEELPTDNGNNSTPLSQSVQDTDMVETRSSYLDKLTGGGSDSTPVDPWVDEIKADYEEGDVVIVEKNGEKVVELSDAFKARLRKPWERTVVVKLMGRAIGFHTLYSKLLTLWQPKGTLKLIDLENNYFAVQFWEEEDYFKALLEGPWTIFTHVLSVQPWTPAFQASAKSIDNVVTWVRFLDFQLDCYHSKILRTMGNLVGRTVKLERNSKNPSRGKFAKVAVNVNITQPLKGTVTMENETYKVVYEGLPGICDNCGRVGHLSELYPERSPLSPPFSPINQPLQPRNILPYTQYWCLSLAHTRFSPEESATRRLDECYSEKPQTTQEADGWSADNTDLEDGATLQ</sequence>
<evidence type="ECO:0000313" key="4">
    <source>
        <dbReference type="Proteomes" id="UP001141552"/>
    </source>
</evidence>
<dbReference type="InterPro" id="IPR040256">
    <property type="entry name" value="At4g02000-like"/>
</dbReference>
<dbReference type="Proteomes" id="UP001141552">
    <property type="component" value="Unassembled WGS sequence"/>
</dbReference>
<comment type="caution">
    <text evidence="3">The sequence shown here is derived from an EMBL/GenBank/DDBJ whole genome shotgun (WGS) entry which is preliminary data.</text>
</comment>
<reference evidence="3" key="2">
    <citation type="journal article" date="2023" name="Plants (Basel)">
        <title>Annotation of the Turnera subulata (Passifloraceae) Draft Genome Reveals the S-Locus Evolved after the Divergence of Turneroideae from Passifloroideae in a Stepwise Manner.</title>
        <authorList>
            <person name="Henning P.M."/>
            <person name="Roalson E.H."/>
            <person name="Mir W."/>
            <person name="McCubbin A.G."/>
            <person name="Shore J.S."/>
        </authorList>
    </citation>
    <scope>NUCLEOTIDE SEQUENCE</scope>
    <source>
        <strain evidence="3">F60SS</strain>
    </source>
</reference>
<dbReference type="AlphaFoldDB" id="A0A9Q0J2S5"/>
<name>A0A9Q0J2S5_9ROSI</name>
<feature type="compositionally biased region" description="Basic and acidic residues" evidence="1">
    <location>
        <begin position="1"/>
        <end position="10"/>
    </location>
</feature>
<evidence type="ECO:0000256" key="1">
    <source>
        <dbReference type="SAM" id="MobiDB-lite"/>
    </source>
</evidence>
<feature type="region of interest" description="Disordered" evidence="1">
    <location>
        <begin position="326"/>
        <end position="360"/>
    </location>
</feature>
<evidence type="ECO:0000313" key="3">
    <source>
        <dbReference type="EMBL" id="KAJ4826259.1"/>
    </source>
</evidence>
<organism evidence="3 4">
    <name type="scientific">Turnera subulata</name>
    <dbReference type="NCBI Taxonomy" id="218843"/>
    <lineage>
        <taxon>Eukaryota</taxon>
        <taxon>Viridiplantae</taxon>
        <taxon>Streptophyta</taxon>
        <taxon>Embryophyta</taxon>
        <taxon>Tracheophyta</taxon>
        <taxon>Spermatophyta</taxon>
        <taxon>Magnoliopsida</taxon>
        <taxon>eudicotyledons</taxon>
        <taxon>Gunneridae</taxon>
        <taxon>Pentapetalae</taxon>
        <taxon>rosids</taxon>
        <taxon>fabids</taxon>
        <taxon>Malpighiales</taxon>
        <taxon>Passifloraceae</taxon>
        <taxon>Turnera</taxon>
    </lineage>
</organism>
<reference evidence="3" key="1">
    <citation type="submission" date="2022-02" db="EMBL/GenBank/DDBJ databases">
        <authorList>
            <person name="Henning P.M."/>
            <person name="McCubbin A.G."/>
            <person name="Shore J.S."/>
        </authorList>
    </citation>
    <scope>NUCLEOTIDE SEQUENCE</scope>
    <source>
        <strain evidence="3">F60SS</strain>
        <tissue evidence="3">Leaves</tissue>
    </source>
</reference>
<proteinExistence type="predicted"/>
<accession>A0A9Q0J2S5</accession>
<dbReference type="PANTHER" id="PTHR31286:SF99">
    <property type="entry name" value="DUF4283 DOMAIN-CONTAINING PROTEIN"/>
    <property type="match status" value="1"/>
</dbReference>
<gene>
    <name evidence="3" type="ORF">Tsubulata_018650</name>
</gene>
<feature type="compositionally biased region" description="Polar residues" evidence="1">
    <location>
        <begin position="23"/>
        <end position="37"/>
    </location>
</feature>
<dbReference type="Pfam" id="PF14111">
    <property type="entry name" value="DUF4283"/>
    <property type="match status" value="1"/>
</dbReference>
<dbReference type="InterPro" id="IPR025558">
    <property type="entry name" value="DUF4283"/>
</dbReference>
<keyword evidence="4" id="KW-1185">Reference proteome</keyword>
<dbReference type="OrthoDB" id="851886at2759"/>
<feature type="region of interest" description="Disordered" evidence="1">
    <location>
        <begin position="1"/>
        <end position="39"/>
    </location>
</feature>
<feature type="domain" description="DUF4283" evidence="2">
    <location>
        <begin position="102"/>
        <end position="181"/>
    </location>
</feature>
<protein>
    <recommendedName>
        <fullName evidence="2">DUF4283 domain-containing protein</fullName>
    </recommendedName>
</protein>
<evidence type="ECO:0000259" key="2">
    <source>
        <dbReference type="Pfam" id="PF14111"/>
    </source>
</evidence>
<feature type="compositionally biased region" description="Acidic residues" evidence="1">
    <location>
        <begin position="351"/>
        <end position="360"/>
    </location>
</feature>
<dbReference type="EMBL" id="JAKUCV010006715">
    <property type="protein sequence ID" value="KAJ4826259.1"/>
    <property type="molecule type" value="Genomic_DNA"/>
</dbReference>
<dbReference type="PANTHER" id="PTHR31286">
    <property type="entry name" value="GLYCINE-RICH CELL WALL STRUCTURAL PROTEIN 1.8-LIKE"/>
    <property type="match status" value="1"/>
</dbReference>